<dbReference type="Gene3D" id="1.10.1530.10">
    <property type="match status" value="1"/>
</dbReference>
<keyword evidence="4" id="KW-1185">Reference proteome</keyword>
<reference evidence="3 4" key="1">
    <citation type="submission" date="2019-01" db="EMBL/GenBank/DDBJ databases">
        <title>The draft genome of Rhizobium sp. 24NR.</title>
        <authorList>
            <person name="Liu L."/>
            <person name="Liang L."/>
            <person name="Shi S."/>
            <person name="Xu L."/>
            <person name="Wang X."/>
            <person name="Li L."/>
            <person name="Zhang X."/>
        </authorList>
    </citation>
    <scope>NUCLEOTIDE SEQUENCE [LARGE SCALE GENOMIC DNA]</scope>
    <source>
        <strain evidence="3 4">24NR</strain>
    </source>
</reference>
<dbReference type="PANTHER" id="PTHR11091:SF0">
    <property type="entry name" value="MALATE DEHYDROGENASE"/>
    <property type="match status" value="1"/>
</dbReference>
<dbReference type="InterPro" id="IPR003767">
    <property type="entry name" value="Malate/L-lactate_DH-like"/>
</dbReference>
<organism evidence="3 4">
    <name type="scientific">Neorhizobium lilium</name>
    <dbReference type="NCBI Taxonomy" id="2503024"/>
    <lineage>
        <taxon>Bacteria</taxon>
        <taxon>Pseudomonadati</taxon>
        <taxon>Pseudomonadota</taxon>
        <taxon>Alphaproteobacteria</taxon>
        <taxon>Hyphomicrobiales</taxon>
        <taxon>Rhizobiaceae</taxon>
        <taxon>Rhizobium/Agrobacterium group</taxon>
        <taxon>Neorhizobium</taxon>
    </lineage>
</organism>
<protein>
    <submittedName>
        <fullName evidence="3">Ldh family oxidoreductase</fullName>
    </submittedName>
</protein>
<dbReference type="InterPro" id="IPR043143">
    <property type="entry name" value="Mal/L-sulf/L-lact_DH-like_NADP"/>
</dbReference>
<dbReference type="SUPFAM" id="SSF89733">
    <property type="entry name" value="L-sulfolactate dehydrogenase-like"/>
    <property type="match status" value="1"/>
</dbReference>
<proteinExistence type="inferred from homology"/>
<dbReference type="GO" id="GO:0016491">
    <property type="term" value="F:oxidoreductase activity"/>
    <property type="evidence" value="ECO:0007669"/>
    <property type="project" value="UniProtKB-KW"/>
</dbReference>
<sequence length="330" mass="33963">MHMTLLEAETLVKRVFEANGVLPATARSVALALVHAEAAGQSGHGLRRVPAYVKQVRTGKVDGQATAVAERTRPGVLAVDAAHGFAYPALDLAVAQLPAMVREQGIAFAAIHRSHHAGVMALTVERFAEQGLVAMMFANAPASMAPWGGKVPLFGTNPIAFATPLEGADPLVIDLALSKVARGKVMEATQKGTDIPDDWAFDVDGNPTTDAVAAMKGTMAPSGGAKGAALALMVEVLAAGLTGAHFSHQASSLFDEKGPPPSLGQAIIAIDPSAAAGAGAARRLADLAHEMARQDGVRLPGRRGRGLRAEAAKHGIKIEDDVMAAIKALG</sequence>
<dbReference type="InterPro" id="IPR036111">
    <property type="entry name" value="Mal/L-sulfo/L-lacto_DH-like_sf"/>
</dbReference>
<dbReference type="OrthoDB" id="9811519at2"/>
<dbReference type="Gene3D" id="3.30.1370.60">
    <property type="entry name" value="Hypothetical oxidoreductase yiak, domain 2"/>
    <property type="match status" value="1"/>
</dbReference>
<accession>A0A3S3SWQ3</accession>
<dbReference type="AlphaFoldDB" id="A0A3S3SWQ3"/>
<evidence type="ECO:0000313" key="4">
    <source>
        <dbReference type="Proteomes" id="UP000287687"/>
    </source>
</evidence>
<comment type="caution">
    <text evidence="3">The sequence shown here is derived from an EMBL/GenBank/DDBJ whole genome shotgun (WGS) entry which is preliminary data.</text>
</comment>
<dbReference type="PANTHER" id="PTHR11091">
    <property type="entry name" value="OXIDOREDUCTASE-RELATED"/>
    <property type="match status" value="1"/>
</dbReference>
<dbReference type="RefSeq" id="WP_128443491.1">
    <property type="nucleotide sequence ID" value="NZ_SBIP01000003.1"/>
</dbReference>
<name>A0A3S3SWQ3_9HYPH</name>
<dbReference type="Proteomes" id="UP000287687">
    <property type="component" value="Unassembled WGS sequence"/>
</dbReference>
<keyword evidence="2" id="KW-0560">Oxidoreductase</keyword>
<evidence type="ECO:0000256" key="2">
    <source>
        <dbReference type="ARBA" id="ARBA00023002"/>
    </source>
</evidence>
<dbReference type="Pfam" id="PF02615">
    <property type="entry name" value="Ldh_2"/>
    <property type="match status" value="1"/>
</dbReference>
<dbReference type="EMBL" id="SBIP01000003">
    <property type="protein sequence ID" value="RWX76573.1"/>
    <property type="molecule type" value="Genomic_DNA"/>
</dbReference>
<evidence type="ECO:0000256" key="1">
    <source>
        <dbReference type="ARBA" id="ARBA00006056"/>
    </source>
</evidence>
<evidence type="ECO:0000313" key="3">
    <source>
        <dbReference type="EMBL" id="RWX76573.1"/>
    </source>
</evidence>
<comment type="similarity">
    <text evidence="1">Belongs to the LDH2/MDH2 oxidoreductase family.</text>
</comment>
<gene>
    <name evidence="3" type="ORF">EPK99_12855</name>
</gene>
<dbReference type="InterPro" id="IPR043144">
    <property type="entry name" value="Mal/L-sulf/L-lact_DH-like_ah"/>
</dbReference>